<evidence type="ECO:0000313" key="3">
    <source>
        <dbReference type="EMBL" id="GBB88082.1"/>
    </source>
</evidence>
<dbReference type="Proteomes" id="UP000615446">
    <property type="component" value="Unassembled WGS sequence"/>
</dbReference>
<organism evidence="3 5">
    <name type="scientific">Rhizophagus clarus</name>
    <dbReference type="NCBI Taxonomy" id="94130"/>
    <lineage>
        <taxon>Eukaryota</taxon>
        <taxon>Fungi</taxon>
        <taxon>Fungi incertae sedis</taxon>
        <taxon>Mucoromycota</taxon>
        <taxon>Glomeromycotina</taxon>
        <taxon>Glomeromycetes</taxon>
        <taxon>Glomerales</taxon>
        <taxon>Glomeraceae</taxon>
        <taxon>Rhizophagus</taxon>
    </lineage>
</organism>
<dbReference type="EMBL" id="BLAL01000162">
    <property type="protein sequence ID" value="GES86934.1"/>
    <property type="molecule type" value="Genomic_DNA"/>
</dbReference>
<evidence type="ECO:0000256" key="1">
    <source>
        <dbReference type="SAM" id="MobiDB-lite"/>
    </source>
</evidence>
<feature type="region of interest" description="Disordered" evidence="1">
    <location>
        <begin position="157"/>
        <end position="209"/>
    </location>
</feature>
<dbReference type="PANTHER" id="PTHR31796:SF2">
    <property type="entry name" value="SUZ DOMAIN-CONTAINING PROTEIN 1"/>
    <property type="match status" value="1"/>
</dbReference>
<feature type="domain" description="SUZ" evidence="2">
    <location>
        <begin position="42"/>
        <end position="111"/>
    </location>
</feature>
<sequence length="209" mass="23464">MGDDPWDDWEAAADAGLDPKPSKAVDEHEKNKQLWQEANAYVQPEIIRTDTTRTEYVPQLRILKRPKNPGPTTTSHPFTGDSSSISLQKESLAEREAKYNVARQKIFGTNANSDGNKNGKSVVAGSEENDSQILTELDDKKDILQIKDGSKLWEKNINYHKPKSISEKRITSPANSQTEGSDIIRQPRSPNYGQIGGFNRMRIIKNQKS</sequence>
<gene>
    <name evidence="4" type="ORF">RCL2_001396400</name>
    <name evidence="3" type="ORF">RclHR1_14600009</name>
</gene>
<comment type="caution">
    <text evidence="3">The sequence shown here is derived from an EMBL/GenBank/DDBJ whole genome shotgun (WGS) entry which is preliminary data.</text>
</comment>
<dbReference type="EMBL" id="BEXD01000514">
    <property type="protein sequence ID" value="GBB88082.1"/>
    <property type="molecule type" value="Genomic_DNA"/>
</dbReference>
<evidence type="ECO:0000313" key="4">
    <source>
        <dbReference type="EMBL" id="GES86934.1"/>
    </source>
</evidence>
<feature type="region of interest" description="Disordered" evidence="1">
    <location>
        <begin position="105"/>
        <end position="130"/>
    </location>
</feature>
<dbReference type="PROSITE" id="PS51673">
    <property type="entry name" value="SUZ"/>
    <property type="match status" value="1"/>
</dbReference>
<dbReference type="AlphaFoldDB" id="A0A2Z6QHG5"/>
<accession>A0A2Z6QHG5</accession>
<evidence type="ECO:0000259" key="2">
    <source>
        <dbReference type="PROSITE" id="PS51673"/>
    </source>
</evidence>
<feature type="compositionally biased region" description="Basic and acidic residues" evidence="1">
    <location>
        <begin position="20"/>
        <end position="31"/>
    </location>
</feature>
<proteinExistence type="predicted"/>
<dbReference type="PANTHER" id="PTHR31796">
    <property type="entry name" value="SUZ DOMAIN-CONTAINING PROTEIN 1"/>
    <property type="match status" value="1"/>
</dbReference>
<dbReference type="InterPro" id="IPR024771">
    <property type="entry name" value="SUZ"/>
</dbReference>
<protein>
    <submittedName>
        <fullName evidence="4">SUZ domain-containing protein 1-like</fullName>
    </submittedName>
</protein>
<reference evidence="4" key="2">
    <citation type="submission" date="2019-10" db="EMBL/GenBank/DDBJ databases">
        <title>Conservation and host-specific expression of non-tandemly repeated heterogenous ribosome RNA gene in arbuscular mycorrhizal fungi.</title>
        <authorList>
            <person name="Maeda T."/>
            <person name="Kobayashi Y."/>
            <person name="Nakagawa T."/>
            <person name="Ezawa T."/>
            <person name="Yamaguchi K."/>
            <person name="Bino T."/>
            <person name="Nishimoto Y."/>
            <person name="Shigenobu S."/>
            <person name="Kawaguchi M."/>
        </authorList>
    </citation>
    <scope>NUCLEOTIDE SEQUENCE</scope>
    <source>
        <strain evidence="4">HR1</strain>
    </source>
</reference>
<feature type="compositionally biased region" description="Acidic residues" evidence="1">
    <location>
        <begin position="1"/>
        <end position="11"/>
    </location>
</feature>
<name>A0A2Z6QHG5_9GLOM</name>
<feature type="region of interest" description="Disordered" evidence="1">
    <location>
        <begin position="1"/>
        <end position="31"/>
    </location>
</feature>
<dbReference type="InterPro" id="IPR039228">
    <property type="entry name" value="SZRD1"/>
</dbReference>
<feature type="compositionally biased region" description="Polar residues" evidence="1">
    <location>
        <begin position="70"/>
        <end position="89"/>
    </location>
</feature>
<feature type="region of interest" description="Disordered" evidence="1">
    <location>
        <begin position="62"/>
        <end position="91"/>
    </location>
</feature>
<reference evidence="3 5" key="1">
    <citation type="submission" date="2017-11" db="EMBL/GenBank/DDBJ databases">
        <title>The genome of Rhizophagus clarus HR1 reveals common genetic basis of auxotrophy among arbuscular mycorrhizal fungi.</title>
        <authorList>
            <person name="Kobayashi Y."/>
        </authorList>
    </citation>
    <scope>NUCLEOTIDE SEQUENCE [LARGE SCALE GENOMIC DNA]</scope>
    <source>
        <strain evidence="3 5">HR1</strain>
    </source>
</reference>
<keyword evidence="5" id="KW-1185">Reference proteome</keyword>
<dbReference type="Pfam" id="PF12752">
    <property type="entry name" value="SUZ"/>
    <property type="match status" value="1"/>
</dbReference>
<dbReference type="Proteomes" id="UP000247702">
    <property type="component" value="Unassembled WGS sequence"/>
</dbReference>
<feature type="compositionally biased region" description="Polar residues" evidence="1">
    <location>
        <begin position="107"/>
        <end position="119"/>
    </location>
</feature>
<evidence type="ECO:0000313" key="5">
    <source>
        <dbReference type="Proteomes" id="UP000247702"/>
    </source>
</evidence>
<dbReference type="STRING" id="94130.A0A2Z6QHG5"/>
<dbReference type="OrthoDB" id="5373615at2759"/>